<evidence type="ECO:0000259" key="2">
    <source>
        <dbReference type="Pfam" id="PF12245"/>
    </source>
</evidence>
<dbReference type="EMBL" id="MFCP01000033">
    <property type="protein sequence ID" value="OGE27668.1"/>
    <property type="molecule type" value="Genomic_DNA"/>
</dbReference>
<dbReference type="InterPro" id="IPR036116">
    <property type="entry name" value="FN3_sf"/>
</dbReference>
<reference evidence="3 4" key="1">
    <citation type="journal article" date="2016" name="Nat. Commun.">
        <title>Thousands of microbial genomes shed light on interconnected biogeochemical processes in an aquifer system.</title>
        <authorList>
            <person name="Anantharaman K."/>
            <person name="Brown C.T."/>
            <person name="Hug L.A."/>
            <person name="Sharon I."/>
            <person name="Castelle C.J."/>
            <person name="Probst A.J."/>
            <person name="Thomas B.C."/>
            <person name="Singh A."/>
            <person name="Wilkins M.J."/>
            <person name="Karaoz U."/>
            <person name="Brodie E.L."/>
            <person name="Williams K.H."/>
            <person name="Hubbard S.S."/>
            <person name="Banfield J.F."/>
        </authorList>
    </citation>
    <scope>NUCLEOTIDE SEQUENCE [LARGE SCALE GENOMIC DNA]</scope>
</reference>
<keyword evidence="1" id="KW-1133">Transmembrane helix</keyword>
<feature type="domain" description="Ig-like" evidence="2">
    <location>
        <begin position="85"/>
        <end position="128"/>
    </location>
</feature>
<dbReference type="Gene3D" id="2.60.40.10">
    <property type="entry name" value="Immunoglobulins"/>
    <property type="match status" value="3"/>
</dbReference>
<dbReference type="AlphaFoldDB" id="A0A1F5JGI8"/>
<evidence type="ECO:0000256" key="1">
    <source>
        <dbReference type="SAM" id="Phobius"/>
    </source>
</evidence>
<dbReference type="SUPFAM" id="SSF49265">
    <property type="entry name" value="Fibronectin type III"/>
    <property type="match status" value="2"/>
</dbReference>
<proteinExistence type="predicted"/>
<keyword evidence="1" id="KW-0812">Transmembrane</keyword>
<evidence type="ECO:0000313" key="4">
    <source>
        <dbReference type="Proteomes" id="UP000177555"/>
    </source>
</evidence>
<accession>A0A1F5JGI8</accession>
<dbReference type="InterPro" id="IPR022038">
    <property type="entry name" value="Ig-like_bact"/>
</dbReference>
<gene>
    <name evidence="3" type="ORF">A2867_03885</name>
</gene>
<comment type="caution">
    <text evidence="3">The sequence shown here is derived from an EMBL/GenBank/DDBJ whole genome shotgun (WGS) entry which is preliminary data.</text>
</comment>
<dbReference type="Proteomes" id="UP000177555">
    <property type="component" value="Unassembled WGS sequence"/>
</dbReference>
<sequence>MPNHIKSLRFFVKLAFFLILYSLFSLYPNPYTLTPTSADWAFDADPPGCSISFSPASPAQRNTVITVTVTGDDGAGSGVKTVSLSGAATIPSTAASSVSTTWIPSADGTYNFSCSVEDNAGNNGSNSASFTTTNPNCNTSCSTDSDGTTPCSSAWSPNTNYVCSLAQTRTCYYSSYSGGGACAPAACTQSQTVNTCTPNPGYVCDSGVCITAPPPPTGLSALCPAPGTPATLSWGAVSGATYYIPSVGGTDLARVNAPTTSTNYSTTAGSSYAWGVRACNAAGCSSTTTDSFSCAPPSPLNLQALCPAPGNYAYLSWDPSNGATSYNVRVSGSAIPTSPVAGVNTIYNTTPGTTYSSWDVSACNSGGCSSPSAGSSFFCNWPAWIQTTGGDIHSNTGINAPGGP</sequence>
<protein>
    <recommendedName>
        <fullName evidence="2">Ig-like domain-containing protein</fullName>
    </recommendedName>
</protein>
<dbReference type="InterPro" id="IPR013783">
    <property type="entry name" value="Ig-like_fold"/>
</dbReference>
<feature type="transmembrane region" description="Helical" evidence="1">
    <location>
        <begin position="7"/>
        <end position="27"/>
    </location>
</feature>
<name>A0A1F5JGI8_9BACT</name>
<dbReference type="Pfam" id="PF12245">
    <property type="entry name" value="Big_3_2"/>
    <property type="match status" value="1"/>
</dbReference>
<evidence type="ECO:0000313" key="3">
    <source>
        <dbReference type="EMBL" id="OGE27668.1"/>
    </source>
</evidence>
<keyword evidence="1" id="KW-0472">Membrane</keyword>
<organism evidence="3 4">
    <name type="scientific">Candidatus Daviesbacteria bacterium RIFCSPHIGHO2_01_FULL_40_11</name>
    <dbReference type="NCBI Taxonomy" id="1797762"/>
    <lineage>
        <taxon>Bacteria</taxon>
        <taxon>Candidatus Daviesiibacteriota</taxon>
    </lineage>
</organism>